<dbReference type="Gene3D" id="3.30.310.50">
    <property type="entry name" value="Alpha-D-phosphohexomutase, C-terminal domain"/>
    <property type="match status" value="1"/>
</dbReference>
<evidence type="ECO:0000256" key="1">
    <source>
        <dbReference type="ARBA" id="ARBA00004123"/>
    </source>
</evidence>
<dbReference type="GO" id="GO:0000408">
    <property type="term" value="C:EKC/KEOPS complex"/>
    <property type="evidence" value="ECO:0007669"/>
    <property type="project" value="TreeGrafter"/>
</dbReference>
<keyword evidence="6" id="KW-0539">Nucleus</keyword>
<name>A0A9P7ZZ05_MORAP</name>
<dbReference type="InterPro" id="IPR015419">
    <property type="entry name" value="CTAG/Pcc1"/>
</dbReference>
<organism evidence="7 8">
    <name type="scientific">Mortierella alpina</name>
    <name type="common">Oleaginous fungus</name>
    <name type="synonym">Mortierella renispora</name>
    <dbReference type="NCBI Taxonomy" id="64518"/>
    <lineage>
        <taxon>Eukaryota</taxon>
        <taxon>Fungi</taxon>
        <taxon>Fungi incertae sedis</taxon>
        <taxon>Mucoromycota</taxon>
        <taxon>Mortierellomycotina</taxon>
        <taxon>Mortierellomycetes</taxon>
        <taxon>Mortierellales</taxon>
        <taxon>Mortierellaceae</taxon>
        <taxon>Mortierella</taxon>
    </lineage>
</organism>
<evidence type="ECO:0000256" key="6">
    <source>
        <dbReference type="ARBA" id="ARBA00023242"/>
    </source>
</evidence>
<keyword evidence="5" id="KW-0819">tRNA processing</keyword>
<dbReference type="PANTHER" id="PTHR31283">
    <property type="entry name" value="EKC/KEOPS COMPLEX SUBUNIT PCC1 FAMILY MEMBER"/>
    <property type="match status" value="1"/>
</dbReference>
<dbReference type="PANTHER" id="PTHR31283:SF5">
    <property type="entry name" value="EKC_KEOPS COMPLEX SUBUNIT LAGE3"/>
    <property type="match status" value="1"/>
</dbReference>
<dbReference type="GO" id="GO:0005634">
    <property type="term" value="C:nucleus"/>
    <property type="evidence" value="ECO:0007669"/>
    <property type="project" value="UniProtKB-SubCell"/>
</dbReference>
<dbReference type="GO" id="GO:0008033">
    <property type="term" value="P:tRNA processing"/>
    <property type="evidence" value="ECO:0007669"/>
    <property type="project" value="UniProtKB-KW"/>
</dbReference>
<dbReference type="GO" id="GO:0070525">
    <property type="term" value="P:tRNA threonylcarbamoyladenosine metabolic process"/>
    <property type="evidence" value="ECO:0007669"/>
    <property type="project" value="TreeGrafter"/>
</dbReference>
<evidence type="ECO:0000313" key="7">
    <source>
        <dbReference type="EMBL" id="KAG9320375.1"/>
    </source>
</evidence>
<comment type="subcellular location">
    <subcellularLocation>
        <location evidence="2">Cytoplasm</location>
    </subcellularLocation>
    <subcellularLocation>
        <location evidence="1">Nucleus</location>
    </subcellularLocation>
</comment>
<reference evidence="7" key="1">
    <citation type="submission" date="2021-07" db="EMBL/GenBank/DDBJ databases">
        <title>Draft genome of Mortierella alpina, strain LL118, isolated from an aspen leaf litter sample.</title>
        <authorList>
            <person name="Yang S."/>
            <person name="Vinatzer B.A."/>
        </authorList>
    </citation>
    <scope>NUCLEOTIDE SEQUENCE</scope>
    <source>
        <strain evidence="7">LL118</strain>
    </source>
</reference>
<dbReference type="FunFam" id="3.30.310.50:FF:000005">
    <property type="entry name" value="L antigen family member 3"/>
    <property type="match status" value="1"/>
</dbReference>
<sequence>MPNKLHRLGVDQACKNNTTLSTIQIPFPSSRLATVAASVLDVDKDLKPEVSRRFISTQDNMLILDFQTSTLKLLRTVVNSSMEMVQMVVNTMGAFDTEQQDA</sequence>
<keyword evidence="4" id="KW-0963">Cytoplasm</keyword>
<dbReference type="Proteomes" id="UP000717515">
    <property type="component" value="Unassembled WGS sequence"/>
</dbReference>
<evidence type="ECO:0000256" key="4">
    <source>
        <dbReference type="ARBA" id="ARBA00022490"/>
    </source>
</evidence>
<protein>
    <recommendedName>
        <fullName evidence="9">Transcription factor Pcc1</fullName>
    </recommendedName>
</protein>
<evidence type="ECO:0000256" key="2">
    <source>
        <dbReference type="ARBA" id="ARBA00004496"/>
    </source>
</evidence>
<evidence type="ECO:0000256" key="5">
    <source>
        <dbReference type="ARBA" id="ARBA00022694"/>
    </source>
</evidence>
<dbReference type="EMBL" id="JAIFTL010000296">
    <property type="protein sequence ID" value="KAG9320375.1"/>
    <property type="molecule type" value="Genomic_DNA"/>
</dbReference>
<evidence type="ECO:0008006" key="9">
    <source>
        <dbReference type="Google" id="ProtNLM"/>
    </source>
</evidence>
<gene>
    <name evidence="7" type="ORF">KVV02_005594</name>
</gene>
<accession>A0A9P7ZZ05</accession>
<comment type="caution">
    <text evidence="7">The sequence shown here is derived from an EMBL/GenBank/DDBJ whole genome shotgun (WGS) entry which is preliminary data.</text>
</comment>
<evidence type="ECO:0000256" key="3">
    <source>
        <dbReference type="ARBA" id="ARBA00007073"/>
    </source>
</evidence>
<proteinExistence type="inferred from homology"/>
<evidence type="ECO:0000313" key="8">
    <source>
        <dbReference type="Proteomes" id="UP000717515"/>
    </source>
</evidence>
<dbReference type="Pfam" id="PF09341">
    <property type="entry name" value="Pcc1"/>
    <property type="match status" value="1"/>
</dbReference>
<dbReference type="AlphaFoldDB" id="A0A9P7ZZ05"/>
<dbReference type="GO" id="GO:0005737">
    <property type="term" value="C:cytoplasm"/>
    <property type="evidence" value="ECO:0007669"/>
    <property type="project" value="UniProtKB-SubCell"/>
</dbReference>
<comment type="similarity">
    <text evidence="3">Belongs to the CTAG/PCC1 family.</text>
</comment>